<keyword evidence="4" id="KW-1185">Reference proteome</keyword>
<name>A0A1H8CIB7_9RHOB</name>
<dbReference type="EMBL" id="FOCE01000002">
    <property type="protein sequence ID" value="SEM94018.1"/>
    <property type="molecule type" value="Genomic_DNA"/>
</dbReference>
<dbReference type="InterPro" id="IPR013538">
    <property type="entry name" value="ASHA1/2-like_C"/>
</dbReference>
<dbReference type="Pfam" id="PF08327">
    <property type="entry name" value="AHSA1"/>
    <property type="match status" value="1"/>
</dbReference>
<dbReference type="OrthoDB" id="9805228at2"/>
<feature type="domain" description="Activator of Hsp90 ATPase homologue 1/2-like C-terminal" evidence="2">
    <location>
        <begin position="14"/>
        <end position="145"/>
    </location>
</feature>
<organism evidence="3 4">
    <name type="scientific">Gemmobacter aquatilis</name>
    <dbReference type="NCBI Taxonomy" id="933059"/>
    <lineage>
        <taxon>Bacteria</taxon>
        <taxon>Pseudomonadati</taxon>
        <taxon>Pseudomonadota</taxon>
        <taxon>Alphaproteobacteria</taxon>
        <taxon>Rhodobacterales</taxon>
        <taxon>Paracoccaceae</taxon>
        <taxon>Gemmobacter</taxon>
    </lineage>
</organism>
<evidence type="ECO:0000256" key="1">
    <source>
        <dbReference type="ARBA" id="ARBA00006817"/>
    </source>
</evidence>
<accession>A0A1H8CIB7</accession>
<dbReference type="Proteomes" id="UP000198761">
    <property type="component" value="Unassembled WGS sequence"/>
</dbReference>
<dbReference type="InterPro" id="IPR023393">
    <property type="entry name" value="START-like_dom_sf"/>
</dbReference>
<dbReference type="RefSeq" id="WP_091298593.1">
    <property type="nucleotide sequence ID" value="NZ_FOCE01000002.1"/>
</dbReference>
<dbReference type="Gene3D" id="3.30.530.20">
    <property type="match status" value="1"/>
</dbReference>
<protein>
    <submittedName>
        <fullName evidence="3">Uncharacterized conserved protein YndB, AHSA1/START domain</fullName>
    </submittedName>
</protein>
<evidence type="ECO:0000313" key="3">
    <source>
        <dbReference type="EMBL" id="SEM94018.1"/>
    </source>
</evidence>
<dbReference type="STRING" id="933059.SAMN04488103_102503"/>
<comment type="similarity">
    <text evidence="1">Belongs to the AHA1 family.</text>
</comment>
<proteinExistence type="inferred from homology"/>
<evidence type="ECO:0000313" key="4">
    <source>
        <dbReference type="Proteomes" id="UP000198761"/>
    </source>
</evidence>
<dbReference type="AlphaFoldDB" id="A0A1H8CIB7"/>
<sequence>MEERQITLTRLIAVRPETLWRCWTDPELLPRWFGPEGYICRTKEIRLGEGGIWRFDMIGPEGRVWPNRHRYFGLVAGQKLEFWLDADDDAGPAKHVQVVLVAEPGGTRITQVMTFPDAASCAAAKAFGAEALGQTTLAKLAALAEGMAAG</sequence>
<dbReference type="SUPFAM" id="SSF55961">
    <property type="entry name" value="Bet v1-like"/>
    <property type="match status" value="1"/>
</dbReference>
<evidence type="ECO:0000259" key="2">
    <source>
        <dbReference type="Pfam" id="PF08327"/>
    </source>
</evidence>
<gene>
    <name evidence="3" type="ORF">SAMN04488103_102503</name>
</gene>
<reference evidence="3 4" key="1">
    <citation type="submission" date="2016-10" db="EMBL/GenBank/DDBJ databases">
        <authorList>
            <person name="de Groot N.N."/>
        </authorList>
    </citation>
    <scope>NUCLEOTIDE SEQUENCE [LARGE SCALE GENOMIC DNA]</scope>
    <source>
        <strain evidence="3 4">DSM 3857</strain>
    </source>
</reference>